<evidence type="ECO:0000313" key="2">
    <source>
        <dbReference type="EMBL" id="MBP3982974.1"/>
    </source>
</evidence>
<dbReference type="InterPro" id="IPR000073">
    <property type="entry name" value="AB_hydrolase_1"/>
</dbReference>
<name>A0A940WX45_9GAMM</name>
<evidence type="ECO:0000259" key="1">
    <source>
        <dbReference type="Pfam" id="PF12697"/>
    </source>
</evidence>
<dbReference type="EMBL" id="JAGKTC010000001">
    <property type="protein sequence ID" value="MBP3982974.1"/>
    <property type="molecule type" value="Genomic_DNA"/>
</dbReference>
<sequence>MNKPHHALLVHGAGGGAWEWNLWRGAWQAQGIETDAFELQPAPAGLAATTLYDYLVQVRAALHALPRPRALVGASLGGLLALLAADDADALVLVNPLPPAPWHAQLPVREWPEVVRWQGDARLATTRRAMPDADDASALFAFRHWRDEAGAVLREAHAGLAARKPDCPLLLIASAQDEDVPPAVARAMADAWGASLLQTSSTSHVGPLLGRHAAAIARQAAAWLDELSPG</sequence>
<keyword evidence="2" id="KW-0378">Hydrolase</keyword>
<dbReference type="SUPFAM" id="SSF53474">
    <property type="entry name" value="alpha/beta-Hydrolases"/>
    <property type="match status" value="1"/>
</dbReference>
<proteinExistence type="predicted"/>
<dbReference type="InterPro" id="IPR029058">
    <property type="entry name" value="AB_hydrolase_fold"/>
</dbReference>
<keyword evidence="3" id="KW-1185">Reference proteome</keyword>
<reference evidence="2" key="2">
    <citation type="submission" date="2021-03" db="EMBL/GenBank/DDBJ databases">
        <authorList>
            <person name="Cao W."/>
        </authorList>
    </citation>
    <scope>NUCLEOTIDE SEQUENCE</scope>
    <source>
        <strain evidence="2">110414</strain>
    </source>
</reference>
<dbReference type="Gene3D" id="3.40.50.1820">
    <property type="entry name" value="alpha/beta hydrolase"/>
    <property type="match status" value="1"/>
</dbReference>
<dbReference type="GO" id="GO:0016787">
    <property type="term" value="F:hydrolase activity"/>
    <property type="evidence" value="ECO:0007669"/>
    <property type="project" value="UniProtKB-KW"/>
</dbReference>
<gene>
    <name evidence="2" type="ORF">J5837_00940</name>
</gene>
<accession>A0A940WX45</accession>
<reference evidence="2" key="1">
    <citation type="journal article" date="2016" name="Int. J. Syst. Evol. Microbiol.">
        <title>Pseudoxanthomonas helianthi sp. nov., isolated from roots of Jerusalem artichoke (Helianthus tuberosus).</title>
        <authorList>
            <person name="Kittiwongwattana C."/>
            <person name="Thawai C."/>
        </authorList>
    </citation>
    <scope>NUCLEOTIDE SEQUENCE</scope>
    <source>
        <strain evidence="2">110414</strain>
    </source>
</reference>
<protein>
    <submittedName>
        <fullName evidence="2">Alpha/beta fold hydrolase</fullName>
    </submittedName>
</protein>
<dbReference type="RefSeq" id="WP_210534847.1">
    <property type="nucleotide sequence ID" value="NZ_JAGKTC010000001.1"/>
</dbReference>
<dbReference type="AlphaFoldDB" id="A0A940WX45"/>
<evidence type="ECO:0000313" key="3">
    <source>
        <dbReference type="Proteomes" id="UP000673447"/>
    </source>
</evidence>
<dbReference type="Pfam" id="PF12697">
    <property type="entry name" value="Abhydrolase_6"/>
    <property type="match status" value="1"/>
</dbReference>
<comment type="caution">
    <text evidence="2">The sequence shown here is derived from an EMBL/GenBank/DDBJ whole genome shotgun (WGS) entry which is preliminary data.</text>
</comment>
<feature type="domain" description="AB hydrolase-1" evidence="1">
    <location>
        <begin position="8"/>
        <end position="218"/>
    </location>
</feature>
<organism evidence="2 3">
    <name type="scientific">Pseudoxanthomonas helianthi</name>
    <dbReference type="NCBI Taxonomy" id="1453541"/>
    <lineage>
        <taxon>Bacteria</taxon>
        <taxon>Pseudomonadati</taxon>
        <taxon>Pseudomonadota</taxon>
        <taxon>Gammaproteobacteria</taxon>
        <taxon>Lysobacterales</taxon>
        <taxon>Lysobacteraceae</taxon>
        <taxon>Pseudoxanthomonas</taxon>
    </lineage>
</organism>
<dbReference type="Proteomes" id="UP000673447">
    <property type="component" value="Unassembled WGS sequence"/>
</dbReference>